<protein>
    <submittedName>
        <fullName evidence="1">Uncharacterized protein</fullName>
    </submittedName>
</protein>
<reference evidence="1" key="2">
    <citation type="submission" date="2020-11" db="EMBL/GenBank/DDBJ databases">
        <authorList>
            <person name="McCartney M.A."/>
            <person name="Auch B."/>
            <person name="Kono T."/>
            <person name="Mallez S."/>
            <person name="Becker A."/>
            <person name="Gohl D.M."/>
            <person name="Silverstein K.A.T."/>
            <person name="Koren S."/>
            <person name="Bechman K.B."/>
            <person name="Herman A."/>
            <person name="Abrahante J.E."/>
            <person name="Garbe J."/>
        </authorList>
    </citation>
    <scope>NUCLEOTIDE SEQUENCE</scope>
    <source>
        <strain evidence="1">Duluth1</strain>
        <tissue evidence="1">Whole animal</tissue>
    </source>
</reference>
<dbReference type="Proteomes" id="UP000828390">
    <property type="component" value="Unassembled WGS sequence"/>
</dbReference>
<sequence length="113" mass="12781">LNTAKGDARGLSLDYSLSARVLRTLYLDILKIVPEPTMTNQAPLFLNCQSVSQSGDRRPPECRNILSLKEKTFLTDVHRCPEYCAESVSVQFFEDLQPPFNNFKGKKTKIQST</sequence>
<gene>
    <name evidence="1" type="ORF">DPMN_007950</name>
</gene>
<proteinExistence type="predicted"/>
<comment type="caution">
    <text evidence="1">The sequence shown here is derived from an EMBL/GenBank/DDBJ whole genome shotgun (WGS) entry which is preliminary data.</text>
</comment>
<organism evidence="1 2">
    <name type="scientific">Dreissena polymorpha</name>
    <name type="common">Zebra mussel</name>
    <name type="synonym">Mytilus polymorpha</name>
    <dbReference type="NCBI Taxonomy" id="45954"/>
    <lineage>
        <taxon>Eukaryota</taxon>
        <taxon>Metazoa</taxon>
        <taxon>Spiralia</taxon>
        <taxon>Lophotrochozoa</taxon>
        <taxon>Mollusca</taxon>
        <taxon>Bivalvia</taxon>
        <taxon>Autobranchia</taxon>
        <taxon>Heteroconchia</taxon>
        <taxon>Euheterodonta</taxon>
        <taxon>Imparidentia</taxon>
        <taxon>Neoheterodontei</taxon>
        <taxon>Myida</taxon>
        <taxon>Dreissenoidea</taxon>
        <taxon>Dreissenidae</taxon>
        <taxon>Dreissena</taxon>
    </lineage>
</organism>
<evidence type="ECO:0000313" key="1">
    <source>
        <dbReference type="EMBL" id="KAH3883980.1"/>
    </source>
</evidence>
<name>A0A9D4RYP8_DREPO</name>
<feature type="non-terminal residue" evidence="1">
    <location>
        <position position="113"/>
    </location>
</feature>
<accession>A0A9D4RYP8</accession>
<reference evidence="1" key="1">
    <citation type="journal article" date="2019" name="bioRxiv">
        <title>The Genome of the Zebra Mussel, Dreissena polymorpha: A Resource for Invasive Species Research.</title>
        <authorList>
            <person name="McCartney M.A."/>
            <person name="Auch B."/>
            <person name="Kono T."/>
            <person name="Mallez S."/>
            <person name="Zhang Y."/>
            <person name="Obille A."/>
            <person name="Becker A."/>
            <person name="Abrahante J.E."/>
            <person name="Garbe J."/>
            <person name="Badalamenti J.P."/>
            <person name="Herman A."/>
            <person name="Mangelson H."/>
            <person name="Liachko I."/>
            <person name="Sullivan S."/>
            <person name="Sone E.D."/>
            <person name="Koren S."/>
            <person name="Silverstein K.A.T."/>
            <person name="Beckman K.B."/>
            <person name="Gohl D.M."/>
        </authorList>
    </citation>
    <scope>NUCLEOTIDE SEQUENCE</scope>
    <source>
        <strain evidence="1">Duluth1</strain>
        <tissue evidence="1">Whole animal</tissue>
    </source>
</reference>
<keyword evidence="2" id="KW-1185">Reference proteome</keyword>
<dbReference type="AlphaFoldDB" id="A0A9D4RYP8"/>
<evidence type="ECO:0000313" key="2">
    <source>
        <dbReference type="Proteomes" id="UP000828390"/>
    </source>
</evidence>
<dbReference type="EMBL" id="JAIWYP010000001">
    <property type="protein sequence ID" value="KAH3883980.1"/>
    <property type="molecule type" value="Genomic_DNA"/>
</dbReference>